<name>A0A9W6CWL9_9MICO</name>
<feature type="domain" description="Beta-lactamase-related" evidence="1">
    <location>
        <begin position="11"/>
        <end position="306"/>
    </location>
</feature>
<dbReference type="Proteomes" id="UP001144396">
    <property type="component" value="Unassembled WGS sequence"/>
</dbReference>
<evidence type="ECO:0000259" key="1">
    <source>
        <dbReference type="Pfam" id="PF00144"/>
    </source>
</evidence>
<protein>
    <submittedName>
        <fullName evidence="2">Esterase</fullName>
    </submittedName>
</protein>
<dbReference type="InterPro" id="IPR001466">
    <property type="entry name" value="Beta-lactam-related"/>
</dbReference>
<reference evidence="2" key="1">
    <citation type="submission" date="2022-12" db="EMBL/GenBank/DDBJ databases">
        <title>Reference genome sequencing for broad-spectrum identification of bacterial and archaeal isolates by mass spectrometry.</title>
        <authorList>
            <person name="Sekiguchi Y."/>
            <person name="Tourlousse D.M."/>
        </authorList>
    </citation>
    <scope>NUCLEOTIDE SEQUENCE</scope>
    <source>
        <strain evidence="2">14</strain>
    </source>
</reference>
<dbReference type="InterPro" id="IPR012338">
    <property type="entry name" value="Beta-lactam/transpept-like"/>
</dbReference>
<sequence length="322" mass="34117">MTTFDHAFDWARRHVDAGTLPGGVLGVATSDGIIALDAFGDAGTGDHYPLFSITKPLVGLAALRLIEQGRLTLETPLATAVPEFGADRDDMVRLRHLVSHTSGIPEPALDVPPGLRPALLAPGRDFAAGAISRYSTIAYEGIAALISHAGGAPWEQQVLETLAGADATGVTFDVEATRHAPVECAEQGVDWELFASHRNPGAGAFATAEDLLAVAVSLLRDDGRLVHPVTRAMMRRSLTDGIPTIDPYPPERGTHWGFTWCLRDAAPAALARDAFGHGGWAGTDFWVHPEHDVAFVFLTNVASSGRLGLGLDELDNAVVTGR</sequence>
<proteinExistence type="predicted"/>
<keyword evidence="3" id="KW-1185">Reference proteome</keyword>
<dbReference type="SUPFAM" id="SSF56601">
    <property type="entry name" value="beta-lactamase/transpeptidase-like"/>
    <property type="match status" value="1"/>
</dbReference>
<organism evidence="2 3">
    <name type="scientific">Agromyces rhizosphaerae</name>
    <dbReference type="NCBI Taxonomy" id="88374"/>
    <lineage>
        <taxon>Bacteria</taxon>
        <taxon>Bacillati</taxon>
        <taxon>Actinomycetota</taxon>
        <taxon>Actinomycetes</taxon>
        <taxon>Micrococcales</taxon>
        <taxon>Microbacteriaceae</taxon>
        <taxon>Agromyces</taxon>
    </lineage>
</organism>
<gene>
    <name evidence="2" type="ORF">ARHIZOSPH14_12620</name>
</gene>
<accession>A0A9W6CWL9</accession>
<evidence type="ECO:0000313" key="3">
    <source>
        <dbReference type="Proteomes" id="UP001144396"/>
    </source>
</evidence>
<evidence type="ECO:0000313" key="2">
    <source>
        <dbReference type="EMBL" id="GLI27020.1"/>
    </source>
</evidence>
<dbReference type="PANTHER" id="PTHR43283">
    <property type="entry name" value="BETA-LACTAMASE-RELATED"/>
    <property type="match status" value="1"/>
</dbReference>
<comment type="caution">
    <text evidence="2">The sequence shown here is derived from an EMBL/GenBank/DDBJ whole genome shotgun (WGS) entry which is preliminary data.</text>
</comment>
<dbReference type="Gene3D" id="3.40.710.10">
    <property type="entry name" value="DD-peptidase/beta-lactamase superfamily"/>
    <property type="match status" value="1"/>
</dbReference>
<dbReference type="RefSeq" id="WP_281883181.1">
    <property type="nucleotide sequence ID" value="NZ_BSDP01000001.1"/>
</dbReference>
<dbReference type="InterPro" id="IPR050789">
    <property type="entry name" value="Diverse_Enzym_Activities"/>
</dbReference>
<dbReference type="EMBL" id="BSDP01000001">
    <property type="protein sequence ID" value="GLI27020.1"/>
    <property type="molecule type" value="Genomic_DNA"/>
</dbReference>
<dbReference type="AlphaFoldDB" id="A0A9W6CWL9"/>
<dbReference type="Pfam" id="PF00144">
    <property type="entry name" value="Beta-lactamase"/>
    <property type="match status" value="1"/>
</dbReference>